<keyword evidence="4" id="KW-1133">Transmembrane helix</keyword>
<protein>
    <recommendedName>
        <fullName evidence="5">Glycoprotein hormone subunit beta domain-containing protein</fullName>
    </recommendedName>
</protein>
<keyword evidence="4" id="KW-0812">Transmembrane</keyword>
<sequence>MNVQVKEDYSRSSRRFQLLNNWQIVSWPLKMLFSVTQVMVVVLLLAATTGKSTHRLQQPSDCRKSKGYLIMGKANCSFRITTFGCRGGCLSSAKPFSYGTGFASSCGCCAPIEDTIEEKTVTCWGERKVIRYPVAKRCACRTCN</sequence>
<name>A0A3M6U981_POCDA</name>
<feature type="transmembrane region" description="Helical" evidence="4">
    <location>
        <begin position="27"/>
        <end position="47"/>
    </location>
</feature>
<gene>
    <name evidence="6" type="ORF">pdam_00017197</name>
</gene>
<comment type="subcellular location">
    <subcellularLocation>
        <location evidence="1">Secreted</location>
    </subcellularLocation>
</comment>
<reference evidence="6 7" key="1">
    <citation type="journal article" date="2018" name="Sci. Rep.">
        <title>Comparative analysis of the Pocillopora damicornis genome highlights role of immune system in coral evolution.</title>
        <authorList>
            <person name="Cunning R."/>
            <person name="Bay R.A."/>
            <person name="Gillette P."/>
            <person name="Baker A.C."/>
            <person name="Traylor-Knowles N."/>
        </authorList>
    </citation>
    <scope>NUCLEOTIDE SEQUENCE [LARGE SCALE GENOMIC DNA]</scope>
    <source>
        <strain evidence="6">RSMAS</strain>
        <tissue evidence="6">Whole animal</tissue>
    </source>
</reference>
<dbReference type="Proteomes" id="UP000275408">
    <property type="component" value="Unassembled WGS sequence"/>
</dbReference>
<keyword evidence="3" id="KW-1015">Disulfide bond</keyword>
<dbReference type="GO" id="GO:0005576">
    <property type="term" value="C:extracellular region"/>
    <property type="evidence" value="ECO:0007669"/>
    <property type="project" value="UniProtKB-SubCell"/>
</dbReference>
<keyword evidence="7" id="KW-1185">Reference proteome</keyword>
<evidence type="ECO:0000259" key="5">
    <source>
        <dbReference type="Pfam" id="PF00007"/>
    </source>
</evidence>
<evidence type="ECO:0000313" key="7">
    <source>
        <dbReference type="Proteomes" id="UP000275408"/>
    </source>
</evidence>
<proteinExistence type="predicted"/>
<evidence type="ECO:0000256" key="2">
    <source>
        <dbReference type="ARBA" id="ARBA00022525"/>
    </source>
</evidence>
<dbReference type="InterPro" id="IPR029034">
    <property type="entry name" value="Cystine-knot_cytokine"/>
</dbReference>
<dbReference type="AlphaFoldDB" id="A0A3M6U981"/>
<feature type="domain" description="Glycoprotein hormone subunit beta" evidence="5">
    <location>
        <begin position="61"/>
        <end position="144"/>
    </location>
</feature>
<accession>A0A3M6U981</accession>
<dbReference type="EMBL" id="RCHS01001996">
    <property type="protein sequence ID" value="RMX50240.1"/>
    <property type="molecule type" value="Genomic_DNA"/>
</dbReference>
<evidence type="ECO:0000313" key="6">
    <source>
        <dbReference type="EMBL" id="RMX50240.1"/>
    </source>
</evidence>
<dbReference type="Gene3D" id="2.10.90.10">
    <property type="entry name" value="Cystine-knot cytokines"/>
    <property type="match status" value="1"/>
</dbReference>
<keyword evidence="2" id="KW-0964">Secreted</keyword>
<comment type="caution">
    <text evidence="6">The sequence shown here is derived from an EMBL/GenBank/DDBJ whole genome shotgun (WGS) entry which is preliminary data.</text>
</comment>
<evidence type="ECO:0000256" key="1">
    <source>
        <dbReference type="ARBA" id="ARBA00004613"/>
    </source>
</evidence>
<evidence type="ECO:0000256" key="4">
    <source>
        <dbReference type="SAM" id="Phobius"/>
    </source>
</evidence>
<dbReference type="InterPro" id="IPR006208">
    <property type="entry name" value="Glyco_hormone_CN"/>
</dbReference>
<keyword evidence="4" id="KW-0472">Membrane</keyword>
<dbReference type="Pfam" id="PF00007">
    <property type="entry name" value="Cys_knot"/>
    <property type="match status" value="1"/>
</dbReference>
<evidence type="ECO:0000256" key="3">
    <source>
        <dbReference type="ARBA" id="ARBA00023157"/>
    </source>
</evidence>
<organism evidence="6 7">
    <name type="scientific">Pocillopora damicornis</name>
    <name type="common">Cauliflower coral</name>
    <name type="synonym">Millepora damicornis</name>
    <dbReference type="NCBI Taxonomy" id="46731"/>
    <lineage>
        <taxon>Eukaryota</taxon>
        <taxon>Metazoa</taxon>
        <taxon>Cnidaria</taxon>
        <taxon>Anthozoa</taxon>
        <taxon>Hexacorallia</taxon>
        <taxon>Scleractinia</taxon>
        <taxon>Astrocoeniina</taxon>
        <taxon>Pocilloporidae</taxon>
        <taxon>Pocillopora</taxon>
    </lineage>
</organism>